<sequence length="62" mass="7048">MLFSIFILVLFTLLVGVIGISFSQEGTNLDILTKLLIPSIDLLHQNFPNSFDWFEFLTNATE</sequence>
<comment type="subcellular location">
    <subcellularLocation>
        <location evidence="2">Plastid</location>
        <location evidence="2">Chloroplast thylakoid membrane</location>
        <topology evidence="2">Multi-pass membrane protein</topology>
    </subcellularLocation>
</comment>
<dbReference type="GO" id="GO:0048038">
    <property type="term" value="F:quinone binding"/>
    <property type="evidence" value="ECO:0007669"/>
    <property type="project" value="UniProtKB-KW"/>
</dbReference>
<comment type="catalytic activity">
    <reaction evidence="18">
        <text>a plastoquinone + NADPH + (n+1) H(+)(in) = a plastoquinol + NADP(+) + n H(+)(out)</text>
        <dbReference type="Rhea" id="RHEA:42612"/>
        <dbReference type="Rhea" id="RHEA-COMP:9561"/>
        <dbReference type="Rhea" id="RHEA-COMP:9562"/>
        <dbReference type="ChEBI" id="CHEBI:15378"/>
        <dbReference type="ChEBI" id="CHEBI:17757"/>
        <dbReference type="ChEBI" id="CHEBI:57783"/>
        <dbReference type="ChEBI" id="CHEBI:58349"/>
        <dbReference type="ChEBI" id="CHEBI:62192"/>
    </reaction>
</comment>
<evidence type="ECO:0000313" key="23">
    <source>
        <dbReference type="Proteomes" id="UP000289738"/>
    </source>
</evidence>
<feature type="domain" description="NADH:ubiquinone/plastoquinone oxidoreductase chloroplast chain 5 C-terminal" evidence="21">
    <location>
        <begin position="1"/>
        <end position="61"/>
    </location>
</feature>
<evidence type="ECO:0000256" key="9">
    <source>
        <dbReference type="ARBA" id="ARBA00022857"/>
    </source>
</evidence>
<dbReference type="GO" id="GO:0009535">
    <property type="term" value="C:chloroplast thylakoid membrane"/>
    <property type="evidence" value="ECO:0007669"/>
    <property type="project" value="UniProtKB-SubCell"/>
</dbReference>
<feature type="chain" id="PRO_5019197846" description="NAD(P)H-quinone oxidoreductase subunit 5, chloroplastic" evidence="20">
    <location>
        <begin position="20"/>
        <end position="62"/>
    </location>
</feature>
<evidence type="ECO:0000256" key="8">
    <source>
        <dbReference type="ARBA" id="ARBA00022719"/>
    </source>
</evidence>
<evidence type="ECO:0000256" key="19">
    <source>
        <dbReference type="ARBA" id="ARBA00048026"/>
    </source>
</evidence>
<evidence type="ECO:0000256" key="11">
    <source>
        <dbReference type="ARBA" id="ARBA00022967"/>
    </source>
</evidence>
<organism evidence="22 23">
    <name type="scientific">Arachis hypogaea</name>
    <name type="common">Peanut</name>
    <dbReference type="NCBI Taxonomy" id="3818"/>
    <lineage>
        <taxon>Eukaryota</taxon>
        <taxon>Viridiplantae</taxon>
        <taxon>Streptophyta</taxon>
        <taxon>Embryophyta</taxon>
        <taxon>Tracheophyta</taxon>
        <taxon>Spermatophyta</taxon>
        <taxon>Magnoliopsida</taxon>
        <taxon>eudicotyledons</taxon>
        <taxon>Gunneridae</taxon>
        <taxon>Pentapetalae</taxon>
        <taxon>rosids</taxon>
        <taxon>fabids</taxon>
        <taxon>Fabales</taxon>
        <taxon>Fabaceae</taxon>
        <taxon>Papilionoideae</taxon>
        <taxon>50 kb inversion clade</taxon>
        <taxon>dalbergioids sensu lato</taxon>
        <taxon>Dalbergieae</taxon>
        <taxon>Pterocarpus clade</taxon>
        <taxon>Arachis</taxon>
    </lineage>
</organism>
<keyword evidence="9" id="KW-0521">NADP</keyword>
<keyword evidence="10" id="KW-0618">Plastoquinone</keyword>
<dbReference type="AlphaFoldDB" id="A0A444Z202"/>
<dbReference type="Proteomes" id="UP000289738">
    <property type="component" value="Chromosome B05"/>
</dbReference>
<proteinExistence type="inferred from homology"/>
<evidence type="ECO:0000256" key="16">
    <source>
        <dbReference type="ARBA" id="ARBA00029876"/>
    </source>
</evidence>
<keyword evidence="14" id="KW-0793">Thylakoid</keyword>
<name>A0A444Z202_ARAHY</name>
<keyword evidence="11" id="KW-1278">Translocase</keyword>
<protein>
    <recommendedName>
        <fullName evidence="5">NAD(P)H-quinone oxidoreductase subunit 5, chloroplastic</fullName>
    </recommendedName>
    <alternativeName>
        <fullName evidence="17">NAD(P)H dehydrogenase subunit 5</fullName>
    </alternativeName>
    <alternativeName>
        <fullName evidence="16">NADH-plastoquinone oxidoreductase subunit 5</fullName>
    </alternativeName>
</protein>
<keyword evidence="8" id="KW-0874">Quinone</keyword>
<evidence type="ECO:0000256" key="10">
    <source>
        <dbReference type="ARBA" id="ARBA00022957"/>
    </source>
</evidence>
<keyword evidence="6" id="KW-0934">Plastid</keyword>
<evidence type="ECO:0000256" key="4">
    <source>
        <dbReference type="ARBA" id="ARBA00011199"/>
    </source>
</evidence>
<reference evidence="22 23" key="1">
    <citation type="submission" date="2019-01" db="EMBL/GenBank/DDBJ databases">
        <title>Sequencing of cultivated peanut Arachis hypogaea provides insights into genome evolution and oil improvement.</title>
        <authorList>
            <person name="Chen X."/>
        </authorList>
    </citation>
    <scope>NUCLEOTIDE SEQUENCE [LARGE SCALE GENOMIC DNA]</scope>
    <source>
        <strain evidence="23">cv. Fuhuasheng</strain>
        <tissue evidence="22">Leaves</tissue>
    </source>
</reference>
<dbReference type="STRING" id="3818.A0A444Z202"/>
<evidence type="ECO:0000313" key="22">
    <source>
        <dbReference type="EMBL" id="RYR08195.1"/>
    </source>
</evidence>
<comment type="similarity">
    <text evidence="3">Belongs to the complex I subunit 5 family.</text>
</comment>
<evidence type="ECO:0000256" key="14">
    <source>
        <dbReference type="ARBA" id="ARBA00023078"/>
    </source>
</evidence>
<evidence type="ECO:0000256" key="18">
    <source>
        <dbReference type="ARBA" id="ARBA00047726"/>
    </source>
</evidence>
<evidence type="ECO:0000256" key="6">
    <source>
        <dbReference type="ARBA" id="ARBA00022528"/>
    </source>
</evidence>
<evidence type="ECO:0000256" key="13">
    <source>
        <dbReference type="ARBA" id="ARBA00023027"/>
    </source>
</evidence>
<dbReference type="Pfam" id="PF01010">
    <property type="entry name" value="Proton_antipo_C"/>
    <property type="match status" value="1"/>
</dbReference>
<dbReference type="EMBL" id="SDMP01000015">
    <property type="protein sequence ID" value="RYR08195.1"/>
    <property type="molecule type" value="Genomic_DNA"/>
</dbReference>
<comment type="subunit">
    <text evidence="4">NDH is composed of at least 16 different subunits, 5 of which are encoded in the nucleus.</text>
</comment>
<keyword evidence="6" id="KW-0150">Chloroplast</keyword>
<evidence type="ECO:0000256" key="15">
    <source>
        <dbReference type="ARBA" id="ARBA00023136"/>
    </source>
</evidence>
<comment type="catalytic activity">
    <reaction evidence="19">
        <text>a plastoquinone + NADH + (n+1) H(+)(in) = a plastoquinol + NAD(+) + n H(+)(out)</text>
        <dbReference type="Rhea" id="RHEA:42608"/>
        <dbReference type="Rhea" id="RHEA-COMP:9561"/>
        <dbReference type="Rhea" id="RHEA-COMP:9562"/>
        <dbReference type="ChEBI" id="CHEBI:15378"/>
        <dbReference type="ChEBI" id="CHEBI:17757"/>
        <dbReference type="ChEBI" id="CHEBI:57540"/>
        <dbReference type="ChEBI" id="CHEBI:57945"/>
        <dbReference type="ChEBI" id="CHEBI:62192"/>
    </reaction>
</comment>
<accession>A0A444Z202</accession>
<evidence type="ECO:0000256" key="1">
    <source>
        <dbReference type="ARBA" id="ARBA00004059"/>
    </source>
</evidence>
<keyword evidence="12" id="KW-1133">Transmembrane helix</keyword>
<keyword evidence="13" id="KW-0520">NAD</keyword>
<evidence type="ECO:0000259" key="21">
    <source>
        <dbReference type="Pfam" id="PF01010"/>
    </source>
</evidence>
<comment type="caution">
    <text evidence="22">The sequence shown here is derived from an EMBL/GenBank/DDBJ whole genome shotgun (WGS) entry which is preliminary data.</text>
</comment>
<comment type="function">
    <text evidence="1">NDH shuttles electrons from NAD(P)H:plastoquinone, via FMN and iron-sulfur (Fe-S) centers, to quinones in the photosynthetic chain and possibly in a chloroplast respiratory chain. The immediate electron acceptor for the enzyme in this species is believed to be plastoquinone. Couples the redox reaction to proton translocation, and thus conserves the redox energy in a proton gradient.</text>
</comment>
<dbReference type="InterPro" id="IPR002128">
    <property type="entry name" value="NADH_UbQ_OxRdtase_chlpt_su5_C"/>
</dbReference>
<feature type="signal peptide" evidence="20">
    <location>
        <begin position="1"/>
        <end position="19"/>
    </location>
</feature>
<keyword evidence="7" id="KW-0812">Transmembrane</keyword>
<keyword evidence="23" id="KW-1185">Reference proteome</keyword>
<keyword evidence="15" id="KW-0472">Membrane</keyword>
<gene>
    <name evidence="22" type="ORF">Ahy_B05g075765</name>
</gene>
<evidence type="ECO:0000256" key="7">
    <source>
        <dbReference type="ARBA" id="ARBA00022692"/>
    </source>
</evidence>
<keyword evidence="20" id="KW-0732">Signal</keyword>
<evidence type="ECO:0000256" key="5">
    <source>
        <dbReference type="ARBA" id="ARBA00018648"/>
    </source>
</evidence>
<evidence type="ECO:0000256" key="12">
    <source>
        <dbReference type="ARBA" id="ARBA00022989"/>
    </source>
</evidence>
<evidence type="ECO:0000256" key="2">
    <source>
        <dbReference type="ARBA" id="ARBA00004454"/>
    </source>
</evidence>
<evidence type="ECO:0000256" key="17">
    <source>
        <dbReference type="ARBA" id="ARBA00031649"/>
    </source>
</evidence>
<evidence type="ECO:0000256" key="3">
    <source>
        <dbReference type="ARBA" id="ARBA00008200"/>
    </source>
</evidence>
<evidence type="ECO:0000256" key="20">
    <source>
        <dbReference type="SAM" id="SignalP"/>
    </source>
</evidence>